<accession>A0A1Y1QRA9</accession>
<evidence type="ECO:0000313" key="5">
    <source>
        <dbReference type="EMBL" id="OQX11661.1"/>
    </source>
</evidence>
<reference evidence="5 6" key="1">
    <citation type="submission" date="2017-01" db="EMBL/GenBank/DDBJ databases">
        <title>Novel large sulfur bacteria in the metagenomes of groundwater-fed chemosynthetic microbial mats in the Lake Huron basin.</title>
        <authorList>
            <person name="Sharrar A.M."/>
            <person name="Flood B.E."/>
            <person name="Bailey J.V."/>
            <person name="Jones D.S."/>
            <person name="Biddanda B."/>
            <person name="Ruberg S.A."/>
            <person name="Marcus D.N."/>
            <person name="Dick G.J."/>
        </authorList>
    </citation>
    <scope>NUCLEOTIDE SEQUENCE [LARGE SCALE GENOMIC DNA]</scope>
    <source>
        <strain evidence="5">A8</strain>
    </source>
</reference>
<sequence>MHTKYTSLAAAILIALTNSPALLAEGFDDVFTARAPAAPAAAEAVAAPEATTETLTMPVATPDGFMPDPAAAAPAAAPVANAEGYMPDPTAAAPAVDANGNPVAATEAAAPAQPEVPQISQAEKDSRFWLAAREGNSDEVAEMLRQGANPNTVNDNGATAIHGATQYGSLPLVIYLHKSGVNINATTTNGWTAIHTAARFGKADIANYLKQQGLNPNTPTSDFGKTPVQLALDKGDLRTARILGY</sequence>
<comment type="caution">
    <text evidence="5">The sequence shown here is derived from an EMBL/GenBank/DDBJ whole genome shotgun (WGS) entry which is preliminary data.</text>
</comment>
<evidence type="ECO:0000313" key="6">
    <source>
        <dbReference type="Proteomes" id="UP000192491"/>
    </source>
</evidence>
<dbReference type="PANTHER" id="PTHR24198">
    <property type="entry name" value="ANKYRIN REPEAT AND PROTEIN KINASE DOMAIN-CONTAINING PROTEIN"/>
    <property type="match status" value="1"/>
</dbReference>
<dbReference type="Pfam" id="PF12796">
    <property type="entry name" value="Ank_2"/>
    <property type="match status" value="1"/>
</dbReference>
<feature type="chain" id="PRO_5012688656" evidence="4">
    <location>
        <begin position="24"/>
        <end position="245"/>
    </location>
</feature>
<evidence type="ECO:0000256" key="2">
    <source>
        <dbReference type="ARBA" id="ARBA00023043"/>
    </source>
</evidence>
<keyword evidence="2 3" id="KW-0040">ANK repeat</keyword>
<dbReference type="Proteomes" id="UP000192491">
    <property type="component" value="Unassembled WGS sequence"/>
</dbReference>
<dbReference type="PANTHER" id="PTHR24198:SF165">
    <property type="entry name" value="ANKYRIN REPEAT-CONTAINING PROTEIN-RELATED"/>
    <property type="match status" value="1"/>
</dbReference>
<evidence type="ECO:0000256" key="3">
    <source>
        <dbReference type="PROSITE-ProRule" id="PRU00023"/>
    </source>
</evidence>
<proteinExistence type="predicted"/>
<keyword evidence="1" id="KW-0677">Repeat</keyword>
<protein>
    <submittedName>
        <fullName evidence="5">Uncharacterized protein</fullName>
    </submittedName>
</protein>
<feature type="signal peptide" evidence="4">
    <location>
        <begin position="1"/>
        <end position="23"/>
    </location>
</feature>
<dbReference type="PROSITE" id="PS50297">
    <property type="entry name" value="ANK_REP_REGION"/>
    <property type="match status" value="2"/>
</dbReference>
<gene>
    <name evidence="5" type="ORF">BWK73_17025</name>
</gene>
<dbReference type="EMBL" id="MTEJ01000083">
    <property type="protein sequence ID" value="OQX11661.1"/>
    <property type="molecule type" value="Genomic_DNA"/>
</dbReference>
<feature type="repeat" description="ANK" evidence="3">
    <location>
        <begin position="156"/>
        <end position="188"/>
    </location>
</feature>
<organism evidence="5 6">
    <name type="scientific">Thiothrix lacustris</name>
    <dbReference type="NCBI Taxonomy" id="525917"/>
    <lineage>
        <taxon>Bacteria</taxon>
        <taxon>Pseudomonadati</taxon>
        <taxon>Pseudomonadota</taxon>
        <taxon>Gammaproteobacteria</taxon>
        <taxon>Thiotrichales</taxon>
        <taxon>Thiotrichaceae</taxon>
        <taxon>Thiothrix</taxon>
    </lineage>
</organism>
<dbReference type="Gene3D" id="1.25.40.20">
    <property type="entry name" value="Ankyrin repeat-containing domain"/>
    <property type="match status" value="1"/>
</dbReference>
<dbReference type="InterPro" id="IPR036770">
    <property type="entry name" value="Ankyrin_rpt-contain_sf"/>
</dbReference>
<dbReference type="AlphaFoldDB" id="A0A1Y1QRA9"/>
<keyword evidence="4" id="KW-0732">Signal</keyword>
<feature type="repeat" description="ANK" evidence="3">
    <location>
        <begin position="189"/>
        <end position="221"/>
    </location>
</feature>
<name>A0A1Y1QRA9_9GAMM</name>
<evidence type="ECO:0000256" key="1">
    <source>
        <dbReference type="ARBA" id="ARBA00022737"/>
    </source>
</evidence>
<dbReference type="SMART" id="SM00248">
    <property type="entry name" value="ANK"/>
    <property type="match status" value="3"/>
</dbReference>
<evidence type="ECO:0000256" key="4">
    <source>
        <dbReference type="SAM" id="SignalP"/>
    </source>
</evidence>
<dbReference type="SUPFAM" id="SSF48403">
    <property type="entry name" value="Ankyrin repeat"/>
    <property type="match status" value="1"/>
</dbReference>
<dbReference type="PROSITE" id="PS50088">
    <property type="entry name" value="ANK_REPEAT"/>
    <property type="match status" value="2"/>
</dbReference>
<dbReference type="InterPro" id="IPR002110">
    <property type="entry name" value="Ankyrin_rpt"/>
</dbReference>